<dbReference type="RefSeq" id="WP_311554980.1">
    <property type="nucleotide sequence ID" value="NZ_JAVREJ010000003.1"/>
</dbReference>
<name>A0ABU2N508_9PSEU</name>
<accession>A0ABU2N508</accession>
<keyword evidence="2" id="KW-1185">Reference proteome</keyword>
<dbReference type="Proteomes" id="UP001183202">
    <property type="component" value="Unassembled WGS sequence"/>
</dbReference>
<proteinExistence type="predicted"/>
<reference evidence="2" key="1">
    <citation type="submission" date="2023-07" db="EMBL/GenBank/DDBJ databases">
        <title>30 novel species of actinomycetes from the DSMZ collection.</title>
        <authorList>
            <person name="Nouioui I."/>
        </authorList>
    </citation>
    <scope>NUCLEOTIDE SEQUENCE [LARGE SCALE GENOMIC DNA]</scope>
    <source>
        <strain evidence="2">DSM 45834</strain>
    </source>
</reference>
<evidence type="ECO:0000313" key="1">
    <source>
        <dbReference type="EMBL" id="MDT0349010.1"/>
    </source>
</evidence>
<evidence type="ECO:0000313" key="2">
    <source>
        <dbReference type="Proteomes" id="UP001183202"/>
    </source>
</evidence>
<dbReference type="EMBL" id="JAVREJ010000003">
    <property type="protein sequence ID" value="MDT0349010.1"/>
    <property type="molecule type" value="Genomic_DNA"/>
</dbReference>
<gene>
    <name evidence="1" type="ORF">RM445_05660</name>
</gene>
<sequence>MRNDVTTVSSARAAAISDLLASLEVVLISCQVVPDADREASWNADAERITGEVARHLATARTRLSPSFDPSTTPRR</sequence>
<organism evidence="1 2">
    <name type="scientific">Pseudonocardia charpentierae</name>
    <dbReference type="NCBI Taxonomy" id="3075545"/>
    <lineage>
        <taxon>Bacteria</taxon>
        <taxon>Bacillati</taxon>
        <taxon>Actinomycetota</taxon>
        <taxon>Actinomycetes</taxon>
        <taxon>Pseudonocardiales</taxon>
        <taxon>Pseudonocardiaceae</taxon>
        <taxon>Pseudonocardia</taxon>
    </lineage>
</organism>
<comment type="caution">
    <text evidence="1">The sequence shown here is derived from an EMBL/GenBank/DDBJ whole genome shotgun (WGS) entry which is preliminary data.</text>
</comment>
<protein>
    <submittedName>
        <fullName evidence="1">Uncharacterized protein</fullName>
    </submittedName>
</protein>